<feature type="domain" description="Nudix hydrolase" evidence="2">
    <location>
        <begin position="7"/>
        <end position="139"/>
    </location>
</feature>
<dbReference type="InterPro" id="IPR015797">
    <property type="entry name" value="NUDIX_hydrolase-like_dom_sf"/>
</dbReference>
<name>A0A5D4NTJ3_9BACI</name>
<proteinExistence type="predicted"/>
<evidence type="ECO:0000256" key="1">
    <source>
        <dbReference type="ARBA" id="ARBA00022801"/>
    </source>
</evidence>
<evidence type="ECO:0000313" key="3">
    <source>
        <dbReference type="EMBL" id="TYS16646.1"/>
    </source>
</evidence>
<dbReference type="EMBL" id="VTEI01000005">
    <property type="protein sequence ID" value="TYS16646.1"/>
    <property type="molecule type" value="Genomic_DNA"/>
</dbReference>
<dbReference type="SUPFAM" id="SSF55811">
    <property type="entry name" value="Nudix"/>
    <property type="match status" value="1"/>
</dbReference>
<dbReference type="Proteomes" id="UP000322267">
    <property type="component" value="Unassembled WGS sequence"/>
</dbReference>
<dbReference type="InterPro" id="IPR000086">
    <property type="entry name" value="NUDIX_hydrolase_dom"/>
</dbReference>
<dbReference type="AlphaFoldDB" id="A0A5D4NTJ3"/>
<protein>
    <submittedName>
        <fullName evidence="3">NUDIX domain-containing protein</fullName>
    </submittedName>
</protein>
<evidence type="ECO:0000259" key="2">
    <source>
        <dbReference type="PROSITE" id="PS51462"/>
    </source>
</evidence>
<reference evidence="3 4" key="1">
    <citation type="submission" date="2019-08" db="EMBL/GenBank/DDBJ databases">
        <title>Bacillus genomes from the desert of Cuatro Cienegas, Coahuila.</title>
        <authorList>
            <person name="Olmedo-Alvarez G."/>
        </authorList>
    </citation>
    <scope>NUCLEOTIDE SEQUENCE [LARGE SCALE GENOMIC DNA]</scope>
    <source>
        <strain evidence="3 4">CH34_1T</strain>
    </source>
</reference>
<dbReference type="PROSITE" id="PS00893">
    <property type="entry name" value="NUDIX_BOX"/>
    <property type="match status" value="1"/>
</dbReference>
<dbReference type="InterPro" id="IPR051325">
    <property type="entry name" value="Nudix_hydrolase_domain"/>
</dbReference>
<dbReference type="PROSITE" id="PS51462">
    <property type="entry name" value="NUDIX"/>
    <property type="match status" value="1"/>
</dbReference>
<sequence length="166" mass="19049">MENNIEVKSSGIAVVLLQKSETGCKVLLLKRNSEVLRGAWCYIGGSIEQGEKAWQAALREIHEETGLEDVVLYTSNKFDQFYSPAENYIYLAPVFVGYVDEKHEVILNEEHSNFKWFSFEEAIETASLPGNDDVLRFIEKHFVQKDPSEYLLIGSKIHQFTNLERT</sequence>
<dbReference type="GO" id="GO:0004081">
    <property type="term" value="F:bis(5'-nucleosyl)-tetraphosphatase (asymmetrical) activity"/>
    <property type="evidence" value="ECO:0007669"/>
    <property type="project" value="TreeGrafter"/>
</dbReference>
<dbReference type="PANTHER" id="PTHR21340">
    <property type="entry name" value="DIADENOSINE 5,5-P1,P4-TETRAPHOSPHATE PYROPHOSPHOHYDROLASE MUTT"/>
    <property type="match status" value="1"/>
</dbReference>
<dbReference type="OrthoDB" id="9804563at2"/>
<keyword evidence="1" id="KW-0378">Hydrolase</keyword>
<organism evidence="3 4">
    <name type="scientific">Rossellomorea vietnamensis</name>
    <dbReference type="NCBI Taxonomy" id="218284"/>
    <lineage>
        <taxon>Bacteria</taxon>
        <taxon>Bacillati</taxon>
        <taxon>Bacillota</taxon>
        <taxon>Bacilli</taxon>
        <taxon>Bacillales</taxon>
        <taxon>Bacillaceae</taxon>
        <taxon>Rossellomorea</taxon>
    </lineage>
</organism>
<gene>
    <name evidence="3" type="ORF">FZC78_11695</name>
</gene>
<dbReference type="Gene3D" id="3.90.79.10">
    <property type="entry name" value="Nucleoside Triphosphate Pyrophosphohydrolase"/>
    <property type="match status" value="1"/>
</dbReference>
<dbReference type="PANTHER" id="PTHR21340:SF0">
    <property type="entry name" value="BIS(5'-NUCLEOSYL)-TETRAPHOSPHATASE [ASYMMETRICAL]"/>
    <property type="match status" value="1"/>
</dbReference>
<comment type="caution">
    <text evidence="3">The sequence shown here is derived from an EMBL/GenBank/DDBJ whole genome shotgun (WGS) entry which is preliminary data.</text>
</comment>
<dbReference type="RefSeq" id="WP_148939883.1">
    <property type="nucleotide sequence ID" value="NZ_VTEI01000005.1"/>
</dbReference>
<accession>A0A5D4NTJ3</accession>
<dbReference type="Pfam" id="PF00293">
    <property type="entry name" value="NUDIX"/>
    <property type="match status" value="1"/>
</dbReference>
<evidence type="ECO:0000313" key="4">
    <source>
        <dbReference type="Proteomes" id="UP000322267"/>
    </source>
</evidence>
<dbReference type="GO" id="GO:0006754">
    <property type="term" value="P:ATP biosynthetic process"/>
    <property type="evidence" value="ECO:0007669"/>
    <property type="project" value="TreeGrafter"/>
</dbReference>
<dbReference type="InterPro" id="IPR020084">
    <property type="entry name" value="NUDIX_hydrolase_CS"/>
</dbReference>
<dbReference type="CDD" id="cd04664">
    <property type="entry name" value="NUDIX_DHNTPase_like"/>
    <property type="match status" value="1"/>
</dbReference>
<dbReference type="GO" id="GO:0006167">
    <property type="term" value="P:AMP biosynthetic process"/>
    <property type="evidence" value="ECO:0007669"/>
    <property type="project" value="TreeGrafter"/>
</dbReference>